<evidence type="ECO:0000313" key="2">
    <source>
        <dbReference type="EMBL" id="KYQ57016.1"/>
    </source>
</evidence>
<dbReference type="EMBL" id="KQ982373">
    <property type="protein sequence ID" value="KYQ57016.1"/>
    <property type="molecule type" value="Genomic_DNA"/>
</dbReference>
<accession>A0A151X9F3</accession>
<reference evidence="2 3" key="1">
    <citation type="submission" date="2015-09" db="EMBL/GenBank/DDBJ databases">
        <title>Trachymyrmex zeteki WGS genome.</title>
        <authorList>
            <person name="Nygaard S."/>
            <person name="Hu H."/>
            <person name="Boomsma J."/>
            <person name="Zhang G."/>
        </authorList>
    </citation>
    <scope>NUCLEOTIDE SEQUENCE [LARGE SCALE GENOMIC DNA]</scope>
    <source>
        <strain evidence="2">Tzet28-1</strain>
        <tissue evidence="2">Whole body</tissue>
    </source>
</reference>
<proteinExistence type="predicted"/>
<organism evidence="2 3">
    <name type="scientific">Mycetomoellerius zeteki</name>
    <dbReference type="NCBI Taxonomy" id="64791"/>
    <lineage>
        <taxon>Eukaryota</taxon>
        <taxon>Metazoa</taxon>
        <taxon>Ecdysozoa</taxon>
        <taxon>Arthropoda</taxon>
        <taxon>Hexapoda</taxon>
        <taxon>Insecta</taxon>
        <taxon>Pterygota</taxon>
        <taxon>Neoptera</taxon>
        <taxon>Endopterygota</taxon>
        <taxon>Hymenoptera</taxon>
        <taxon>Apocrita</taxon>
        <taxon>Aculeata</taxon>
        <taxon>Formicoidea</taxon>
        <taxon>Formicidae</taxon>
        <taxon>Myrmicinae</taxon>
        <taxon>Mycetomoellerius</taxon>
    </lineage>
</organism>
<sequence>MTGRLSRDTGPIVELARAREPSVAIVIPASVRSHTRTRECALVVVGRLCLLRSSSRTLVKVRARENHAHQGRGHPPFPRGKCTRKLRRRRRGPVDPAANAATEMTGCLDPQGRSRRYKAFHEELSDDLLSRLTSRTRIFFIIH</sequence>
<name>A0A151X9F3_9HYME</name>
<evidence type="ECO:0000256" key="1">
    <source>
        <dbReference type="SAM" id="MobiDB-lite"/>
    </source>
</evidence>
<feature type="region of interest" description="Disordered" evidence="1">
    <location>
        <begin position="66"/>
        <end position="96"/>
    </location>
</feature>
<gene>
    <name evidence="2" type="ORF">ALC60_04004</name>
</gene>
<keyword evidence="3" id="KW-1185">Reference proteome</keyword>
<dbReference type="AlphaFoldDB" id="A0A151X9F3"/>
<dbReference type="Proteomes" id="UP000075809">
    <property type="component" value="Unassembled WGS sequence"/>
</dbReference>
<evidence type="ECO:0000313" key="3">
    <source>
        <dbReference type="Proteomes" id="UP000075809"/>
    </source>
</evidence>
<feature type="compositionally biased region" description="Basic residues" evidence="1">
    <location>
        <begin position="81"/>
        <end position="91"/>
    </location>
</feature>
<protein>
    <submittedName>
        <fullName evidence="2">Uncharacterized protein</fullName>
    </submittedName>
</protein>